<keyword evidence="2" id="KW-0012">Acyltransferase</keyword>
<dbReference type="eggNOG" id="COG1247">
    <property type="taxonomic scope" value="Bacteria"/>
</dbReference>
<gene>
    <name evidence="4" type="ORF">GP2143_04500</name>
</gene>
<sequence>MPRQTVVSRYPKKIILPDGASVELRIMTAADKNAILEFSQALPQEDLLFLRVDLTQPEVVDEWIDNIESGFSTSLVVFDEDEHLVGYATVHRNPAPWTRRVGELRVNVSSSYRARGLGKNLTSEIFDVAQSIGVKKLLANMTPDQHGAQAAFRRLGFVPEALLADYVEDRNGTCRDLVIMSYDIDGHTDRVDDLVRI</sequence>
<dbReference type="Gene3D" id="3.40.630.30">
    <property type="match status" value="1"/>
</dbReference>
<dbReference type="InterPro" id="IPR000182">
    <property type="entry name" value="GNAT_dom"/>
</dbReference>
<dbReference type="OrthoDB" id="9796171at2"/>
<dbReference type="EMBL" id="AAVT01000002">
    <property type="protein sequence ID" value="EAW31680.1"/>
    <property type="molecule type" value="Genomic_DNA"/>
</dbReference>
<dbReference type="Pfam" id="PF00583">
    <property type="entry name" value="Acetyltransf_1"/>
    <property type="match status" value="1"/>
</dbReference>
<keyword evidence="5" id="KW-1185">Reference proteome</keyword>
<accession>A0YAV0</accession>
<keyword evidence="1" id="KW-0808">Transferase</keyword>
<dbReference type="InterPro" id="IPR016181">
    <property type="entry name" value="Acyl_CoA_acyltransferase"/>
</dbReference>
<dbReference type="CDD" id="cd04301">
    <property type="entry name" value="NAT_SF"/>
    <property type="match status" value="1"/>
</dbReference>
<dbReference type="PANTHER" id="PTHR43877">
    <property type="entry name" value="AMINOALKYLPHOSPHONATE N-ACETYLTRANSFERASE-RELATED-RELATED"/>
    <property type="match status" value="1"/>
</dbReference>
<dbReference type="GO" id="GO:0016747">
    <property type="term" value="F:acyltransferase activity, transferring groups other than amino-acyl groups"/>
    <property type="evidence" value="ECO:0007669"/>
    <property type="project" value="InterPro"/>
</dbReference>
<dbReference type="InterPro" id="IPR050832">
    <property type="entry name" value="Bact_Acetyltransf"/>
</dbReference>
<dbReference type="PANTHER" id="PTHR43877:SF1">
    <property type="entry name" value="ACETYLTRANSFERASE"/>
    <property type="match status" value="1"/>
</dbReference>
<proteinExistence type="predicted"/>
<feature type="domain" description="N-acetyltransferase" evidence="3">
    <location>
        <begin position="22"/>
        <end position="185"/>
    </location>
</feature>
<dbReference type="STRING" id="247633.GP2143_04500"/>
<evidence type="ECO:0000256" key="2">
    <source>
        <dbReference type="ARBA" id="ARBA00023315"/>
    </source>
</evidence>
<evidence type="ECO:0000313" key="4">
    <source>
        <dbReference type="EMBL" id="EAW31680.1"/>
    </source>
</evidence>
<evidence type="ECO:0000313" key="5">
    <source>
        <dbReference type="Proteomes" id="UP000004931"/>
    </source>
</evidence>
<dbReference type="AlphaFoldDB" id="A0YAV0"/>
<reference evidence="4 5" key="1">
    <citation type="journal article" date="2010" name="J. Bacteriol.">
        <title>Genome sequence of the oligotrophic marine Gammaproteobacterium HTCC2143, isolated from the Oregon Coast.</title>
        <authorList>
            <person name="Oh H.M."/>
            <person name="Kang I."/>
            <person name="Ferriera S."/>
            <person name="Giovannoni S.J."/>
            <person name="Cho J.C."/>
        </authorList>
    </citation>
    <scope>NUCLEOTIDE SEQUENCE [LARGE SCALE GENOMIC DNA]</scope>
    <source>
        <strain evidence="4 5">HTCC2143</strain>
    </source>
</reference>
<protein>
    <recommendedName>
        <fullName evidence="3">N-acetyltransferase domain-containing protein</fullName>
    </recommendedName>
</protein>
<comment type="caution">
    <text evidence="4">The sequence shown here is derived from an EMBL/GenBank/DDBJ whole genome shotgun (WGS) entry which is preliminary data.</text>
</comment>
<dbReference type="SUPFAM" id="SSF55729">
    <property type="entry name" value="Acyl-CoA N-acyltransferases (Nat)"/>
    <property type="match status" value="1"/>
</dbReference>
<evidence type="ECO:0000256" key="1">
    <source>
        <dbReference type="ARBA" id="ARBA00022679"/>
    </source>
</evidence>
<organism evidence="4 5">
    <name type="scientific">marine gamma proteobacterium HTCC2143</name>
    <dbReference type="NCBI Taxonomy" id="247633"/>
    <lineage>
        <taxon>Bacteria</taxon>
        <taxon>Pseudomonadati</taxon>
        <taxon>Pseudomonadota</taxon>
        <taxon>Gammaproteobacteria</taxon>
        <taxon>Cellvibrionales</taxon>
        <taxon>Spongiibacteraceae</taxon>
        <taxon>BD1-7 clade</taxon>
    </lineage>
</organism>
<evidence type="ECO:0000259" key="3">
    <source>
        <dbReference type="PROSITE" id="PS51186"/>
    </source>
</evidence>
<name>A0YAV0_9GAMM</name>
<dbReference type="PROSITE" id="PS51186">
    <property type="entry name" value="GNAT"/>
    <property type="match status" value="1"/>
</dbReference>
<dbReference type="Proteomes" id="UP000004931">
    <property type="component" value="Unassembled WGS sequence"/>
</dbReference>